<evidence type="ECO:0000256" key="7">
    <source>
        <dbReference type="ARBA" id="ARBA00022840"/>
    </source>
</evidence>
<dbReference type="RefSeq" id="WP_380964374.1">
    <property type="nucleotide sequence ID" value="NZ_JBHTCO010000004.1"/>
</dbReference>
<dbReference type="PANTHER" id="PTHR41523:SF8">
    <property type="entry name" value="ETHYLENE RESPONSE SENSOR PROTEIN"/>
    <property type="match status" value="1"/>
</dbReference>
<name>A0ABW2PX91_9BACL</name>
<dbReference type="PROSITE" id="PS50109">
    <property type="entry name" value="HIS_KIN"/>
    <property type="match status" value="1"/>
</dbReference>
<keyword evidence="7" id="KW-0067">ATP-binding</keyword>
<reference evidence="11" key="1">
    <citation type="journal article" date="2019" name="Int. J. Syst. Evol. Microbiol.">
        <title>The Global Catalogue of Microorganisms (GCM) 10K type strain sequencing project: providing services to taxonomists for standard genome sequencing and annotation.</title>
        <authorList>
            <consortium name="The Broad Institute Genomics Platform"/>
            <consortium name="The Broad Institute Genome Sequencing Center for Infectious Disease"/>
            <person name="Wu L."/>
            <person name="Ma J."/>
        </authorList>
    </citation>
    <scope>NUCLEOTIDE SEQUENCE [LARGE SCALE GENOMIC DNA]</scope>
    <source>
        <strain evidence="11">CGMCC 1.16305</strain>
    </source>
</reference>
<dbReference type="InterPro" id="IPR003594">
    <property type="entry name" value="HATPase_dom"/>
</dbReference>
<dbReference type="SUPFAM" id="SSF55874">
    <property type="entry name" value="ATPase domain of HSP90 chaperone/DNA topoisomerase II/histidine kinase"/>
    <property type="match status" value="1"/>
</dbReference>
<dbReference type="Pfam" id="PF12282">
    <property type="entry name" value="GAF_PdtaS"/>
    <property type="match status" value="1"/>
</dbReference>
<comment type="caution">
    <text evidence="10">The sequence shown here is derived from an EMBL/GenBank/DDBJ whole genome shotgun (WGS) entry which is preliminary data.</text>
</comment>
<dbReference type="Pfam" id="PF02518">
    <property type="entry name" value="HATPase_c"/>
    <property type="match status" value="1"/>
</dbReference>
<protein>
    <recommendedName>
        <fullName evidence="2">histidine kinase</fullName>
        <ecNumber evidence="2">2.7.13.3</ecNumber>
    </recommendedName>
</protein>
<keyword evidence="3" id="KW-0597">Phosphoprotein</keyword>
<evidence type="ECO:0000259" key="9">
    <source>
        <dbReference type="PROSITE" id="PS50109"/>
    </source>
</evidence>
<evidence type="ECO:0000256" key="3">
    <source>
        <dbReference type="ARBA" id="ARBA00022553"/>
    </source>
</evidence>
<evidence type="ECO:0000256" key="4">
    <source>
        <dbReference type="ARBA" id="ARBA00022679"/>
    </source>
</evidence>
<dbReference type="GO" id="GO:0016301">
    <property type="term" value="F:kinase activity"/>
    <property type="evidence" value="ECO:0007669"/>
    <property type="project" value="UniProtKB-KW"/>
</dbReference>
<dbReference type="PANTHER" id="PTHR41523">
    <property type="entry name" value="TWO-COMPONENT SYSTEM SENSOR PROTEIN"/>
    <property type="match status" value="1"/>
</dbReference>
<dbReference type="Pfam" id="PF07568">
    <property type="entry name" value="HisKA_2"/>
    <property type="match status" value="1"/>
</dbReference>
<sequence>MNRHHLFSICNKYTNLTEADIRKLEQIAEGLQMTADLAQASVFIDCLTTEHNQAIVVAEAHPKAGPVLYQDFVTGQIVYKSYEPAVMNAHLYGKPTYCNRAITQEGKVVKQSVIPIENDSGKVIGTMVMERDISEQIIHEQQLEVLSDIAHQLSETLSGSQSGETAISDIIEDGLFIVSANGQIVYANSYAINLLVDLGNSDECLGLSIHNALKLPDEIDLFAEPIYFKEFTVNNKTFTLKSMILREENRFSGAVILIHDMTELREKERQLLVKSTVIKEIHHRVKNNLQTVASLLRLQMRKDVTDESKSSFQECLNRILSIASVHEVLSNTGLDNVEVTEMIKKVGTVVTRNSADSRKDIKIAFGDCDPLFIKSDKAVSLALIVNELIQNSIEHAFKEKNSGLIQVELRRQLSSVQLIVNDNGIGYREKDNVTSLGLEIVGRLTEHDLHGSFNIKGGSDGTKAIVKFPGEEIIVN</sequence>
<keyword evidence="5" id="KW-0547">Nucleotide-binding</keyword>
<evidence type="ECO:0000256" key="6">
    <source>
        <dbReference type="ARBA" id="ARBA00022777"/>
    </source>
</evidence>
<keyword evidence="8" id="KW-0902">Two-component regulatory system</keyword>
<dbReference type="Gene3D" id="3.30.565.10">
    <property type="entry name" value="Histidine kinase-like ATPase, C-terminal domain"/>
    <property type="match status" value="1"/>
</dbReference>
<accession>A0ABW2PX91</accession>
<dbReference type="InterPro" id="IPR038424">
    <property type="entry name" value="H_kinase_PdtaS_GAF_sf"/>
</dbReference>
<dbReference type="Gene3D" id="3.30.450.20">
    <property type="entry name" value="PAS domain"/>
    <property type="match status" value="1"/>
</dbReference>
<evidence type="ECO:0000256" key="2">
    <source>
        <dbReference type="ARBA" id="ARBA00012438"/>
    </source>
</evidence>
<evidence type="ECO:0000256" key="5">
    <source>
        <dbReference type="ARBA" id="ARBA00022741"/>
    </source>
</evidence>
<evidence type="ECO:0000256" key="8">
    <source>
        <dbReference type="ARBA" id="ARBA00023012"/>
    </source>
</evidence>
<proteinExistence type="predicted"/>
<dbReference type="EC" id="2.7.13.3" evidence="2"/>
<dbReference type="InterPro" id="IPR022066">
    <property type="entry name" value="PdtaS_GAF"/>
</dbReference>
<keyword evidence="6 10" id="KW-0418">Kinase</keyword>
<evidence type="ECO:0000313" key="10">
    <source>
        <dbReference type="EMBL" id="MFC7392340.1"/>
    </source>
</evidence>
<comment type="catalytic activity">
    <reaction evidence="1">
        <text>ATP + protein L-histidine = ADP + protein N-phospho-L-histidine.</text>
        <dbReference type="EC" id="2.7.13.3"/>
    </reaction>
</comment>
<keyword evidence="4" id="KW-0808">Transferase</keyword>
<dbReference type="InterPro" id="IPR036890">
    <property type="entry name" value="HATPase_C_sf"/>
</dbReference>
<organism evidence="10 11">
    <name type="scientific">Scopulibacillus cellulosilyticus</name>
    <dbReference type="NCBI Taxonomy" id="2665665"/>
    <lineage>
        <taxon>Bacteria</taxon>
        <taxon>Bacillati</taxon>
        <taxon>Bacillota</taxon>
        <taxon>Bacilli</taxon>
        <taxon>Bacillales</taxon>
        <taxon>Sporolactobacillaceae</taxon>
        <taxon>Scopulibacillus</taxon>
    </lineage>
</organism>
<dbReference type="Proteomes" id="UP001596505">
    <property type="component" value="Unassembled WGS sequence"/>
</dbReference>
<evidence type="ECO:0000313" key="11">
    <source>
        <dbReference type="Proteomes" id="UP001596505"/>
    </source>
</evidence>
<keyword evidence="11" id="KW-1185">Reference proteome</keyword>
<gene>
    <name evidence="10" type="ORF">ACFQRG_05035</name>
</gene>
<dbReference type="Gene3D" id="3.30.450.280">
    <property type="entry name" value="GAF domain"/>
    <property type="match status" value="1"/>
</dbReference>
<feature type="domain" description="Histidine kinase" evidence="9">
    <location>
        <begin position="280"/>
        <end position="472"/>
    </location>
</feature>
<dbReference type="EMBL" id="JBHTCO010000004">
    <property type="protein sequence ID" value="MFC7392340.1"/>
    <property type="molecule type" value="Genomic_DNA"/>
</dbReference>
<dbReference type="InterPro" id="IPR005467">
    <property type="entry name" value="His_kinase_dom"/>
</dbReference>
<dbReference type="InterPro" id="IPR011495">
    <property type="entry name" value="Sig_transdc_His_kin_sub2_dim/P"/>
</dbReference>
<evidence type="ECO:0000256" key="1">
    <source>
        <dbReference type="ARBA" id="ARBA00000085"/>
    </source>
</evidence>